<protein>
    <submittedName>
        <fullName evidence="1">Uncharacterized protein</fullName>
    </submittedName>
</protein>
<dbReference type="Proteomes" id="UP000800092">
    <property type="component" value="Unassembled WGS sequence"/>
</dbReference>
<dbReference type="EMBL" id="ML991785">
    <property type="protein sequence ID" value="KAF2236453.1"/>
    <property type="molecule type" value="Genomic_DNA"/>
</dbReference>
<evidence type="ECO:0000313" key="2">
    <source>
        <dbReference type="Proteomes" id="UP000800092"/>
    </source>
</evidence>
<evidence type="ECO:0000313" key="1">
    <source>
        <dbReference type="EMBL" id="KAF2236453.1"/>
    </source>
</evidence>
<gene>
    <name evidence="1" type="ORF">EV356DRAFT_72032</name>
</gene>
<sequence length="158" mass="18385">MVHTGHAVHMVLNRTRRGFDSTDNQRRLGQCRKRQEDAKSETAGWQLKSAPLGVWICNLRKIVTRAHVLIRHLPFLSSSHLIFRTISLSRMVRRMSSSKRLAKNSELESCTEHLIPRSKLRYLMLRVTKERTTVSRSSMSEIFADMLSAEYEKVWCCI</sequence>
<name>A0A6A6HFZ5_VIRVR</name>
<dbReference type="AlphaFoldDB" id="A0A6A6HFZ5"/>
<reference evidence="1" key="1">
    <citation type="journal article" date="2020" name="Stud. Mycol.">
        <title>101 Dothideomycetes genomes: a test case for predicting lifestyles and emergence of pathogens.</title>
        <authorList>
            <person name="Haridas S."/>
            <person name="Albert R."/>
            <person name="Binder M."/>
            <person name="Bloem J."/>
            <person name="Labutti K."/>
            <person name="Salamov A."/>
            <person name="Andreopoulos B."/>
            <person name="Baker S."/>
            <person name="Barry K."/>
            <person name="Bills G."/>
            <person name="Bluhm B."/>
            <person name="Cannon C."/>
            <person name="Castanera R."/>
            <person name="Culley D."/>
            <person name="Daum C."/>
            <person name="Ezra D."/>
            <person name="Gonzalez J."/>
            <person name="Henrissat B."/>
            <person name="Kuo A."/>
            <person name="Liang C."/>
            <person name="Lipzen A."/>
            <person name="Lutzoni F."/>
            <person name="Magnuson J."/>
            <person name="Mondo S."/>
            <person name="Nolan M."/>
            <person name="Ohm R."/>
            <person name="Pangilinan J."/>
            <person name="Park H.-J."/>
            <person name="Ramirez L."/>
            <person name="Alfaro M."/>
            <person name="Sun H."/>
            <person name="Tritt A."/>
            <person name="Yoshinaga Y."/>
            <person name="Zwiers L.-H."/>
            <person name="Turgeon B."/>
            <person name="Goodwin S."/>
            <person name="Spatafora J."/>
            <person name="Crous P."/>
            <person name="Grigoriev I."/>
        </authorList>
    </citation>
    <scope>NUCLEOTIDE SEQUENCE</scope>
    <source>
        <strain evidence="1">Tuck. ex Michener</strain>
    </source>
</reference>
<keyword evidence="2" id="KW-1185">Reference proteome</keyword>
<accession>A0A6A6HFZ5</accession>
<organism evidence="1 2">
    <name type="scientific">Viridothelium virens</name>
    <name type="common">Speckled blister lichen</name>
    <name type="synonym">Trypethelium virens</name>
    <dbReference type="NCBI Taxonomy" id="1048519"/>
    <lineage>
        <taxon>Eukaryota</taxon>
        <taxon>Fungi</taxon>
        <taxon>Dikarya</taxon>
        <taxon>Ascomycota</taxon>
        <taxon>Pezizomycotina</taxon>
        <taxon>Dothideomycetes</taxon>
        <taxon>Dothideomycetes incertae sedis</taxon>
        <taxon>Trypetheliales</taxon>
        <taxon>Trypetheliaceae</taxon>
        <taxon>Viridothelium</taxon>
    </lineage>
</organism>
<proteinExistence type="predicted"/>